<dbReference type="InterPro" id="IPR013154">
    <property type="entry name" value="ADH-like_N"/>
</dbReference>
<dbReference type="PANTHER" id="PTHR48106">
    <property type="entry name" value="QUINONE OXIDOREDUCTASE PIG3-RELATED"/>
    <property type="match status" value="1"/>
</dbReference>
<dbReference type="Pfam" id="PF08240">
    <property type="entry name" value="ADH_N"/>
    <property type="match status" value="1"/>
</dbReference>
<evidence type="ECO:0000313" key="5">
    <source>
        <dbReference type="EMBL" id="MBB6111627.1"/>
    </source>
</evidence>
<feature type="domain" description="Alcohol dehydrogenase-like C-terminal" evidence="3">
    <location>
        <begin position="199"/>
        <end position="339"/>
    </location>
</feature>
<reference evidence="7 8" key="1">
    <citation type="submission" date="2020-08" db="EMBL/GenBank/DDBJ databases">
        <title>Genomic Encyclopedia of Type Strains, Phase IV (KMG-V): Genome sequencing to study the core and pangenomes of soil and plant-associated prokaryotes.</title>
        <authorList>
            <person name="Whitman W."/>
        </authorList>
    </citation>
    <scope>NUCLEOTIDE SEQUENCE [LARGE SCALE GENOMIC DNA]</scope>
    <source>
        <strain evidence="5 7">ANJLi2</strain>
        <strain evidence="6 8">MP601</strain>
    </source>
</reference>
<dbReference type="RefSeq" id="WP_076376256.1">
    <property type="nucleotide sequence ID" value="NZ_FTMG01000013.1"/>
</dbReference>
<dbReference type="Gene3D" id="3.90.180.10">
    <property type="entry name" value="Medium-chain alcohol dehydrogenases, catalytic domain"/>
    <property type="match status" value="1"/>
</dbReference>
<keyword evidence="2" id="KW-0560">Oxidoreductase</keyword>
<evidence type="ECO:0000256" key="1">
    <source>
        <dbReference type="ARBA" id="ARBA00022857"/>
    </source>
</evidence>
<dbReference type="SUPFAM" id="SSF50129">
    <property type="entry name" value="GroES-like"/>
    <property type="match status" value="1"/>
</dbReference>
<dbReference type="GO" id="GO:0003960">
    <property type="term" value="F:quinone reductase (NADPH) activity"/>
    <property type="evidence" value="ECO:0007669"/>
    <property type="project" value="TreeGrafter"/>
</dbReference>
<evidence type="ECO:0000259" key="4">
    <source>
        <dbReference type="Pfam" id="PF08240"/>
    </source>
</evidence>
<dbReference type="InterPro" id="IPR013149">
    <property type="entry name" value="ADH-like_C"/>
</dbReference>
<evidence type="ECO:0000259" key="3">
    <source>
        <dbReference type="Pfam" id="PF00107"/>
    </source>
</evidence>
<dbReference type="AlphaFoldDB" id="A0A1N7E8G4"/>
<dbReference type="EMBL" id="JACHCB010000013">
    <property type="protein sequence ID" value="MBB6111627.1"/>
    <property type="molecule type" value="Genomic_DNA"/>
</dbReference>
<dbReference type="Gene3D" id="3.40.50.720">
    <property type="entry name" value="NAD(P)-binding Rossmann-like Domain"/>
    <property type="match status" value="1"/>
</dbReference>
<dbReference type="PANTHER" id="PTHR48106:SF13">
    <property type="entry name" value="QUINONE OXIDOREDUCTASE-RELATED"/>
    <property type="match status" value="1"/>
</dbReference>
<dbReference type="OrthoDB" id="9787435at2"/>
<evidence type="ECO:0000313" key="7">
    <source>
        <dbReference type="Proteomes" id="UP000541583"/>
    </source>
</evidence>
<dbReference type="InterPro" id="IPR036291">
    <property type="entry name" value="NAD(P)-bd_dom_sf"/>
</dbReference>
<protein>
    <submittedName>
        <fullName evidence="6">NADPH:quinone reductase-like Zn-dependent oxidoreductase</fullName>
    </submittedName>
</protein>
<evidence type="ECO:0000313" key="6">
    <source>
        <dbReference type="EMBL" id="MBB6131033.1"/>
    </source>
</evidence>
<gene>
    <name evidence="6" type="ORF">HDF22_005184</name>
    <name evidence="5" type="ORF">HDF23_004398</name>
</gene>
<organism evidence="6 8">
    <name type="scientific">Mucilaginibacter lappiensis</name>
    <dbReference type="NCBI Taxonomy" id="354630"/>
    <lineage>
        <taxon>Bacteria</taxon>
        <taxon>Pseudomonadati</taxon>
        <taxon>Bacteroidota</taxon>
        <taxon>Sphingobacteriia</taxon>
        <taxon>Sphingobacteriales</taxon>
        <taxon>Sphingobacteriaceae</taxon>
        <taxon>Mucilaginibacter</taxon>
    </lineage>
</organism>
<feature type="domain" description="Alcohol dehydrogenase-like N-terminal" evidence="4">
    <location>
        <begin position="46"/>
        <end position="115"/>
    </location>
</feature>
<dbReference type="CDD" id="cd05188">
    <property type="entry name" value="MDR"/>
    <property type="match status" value="1"/>
</dbReference>
<dbReference type="GO" id="GO:0035925">
    <property type="term" value="F:mRNA 3'-UTR AU-rich region binding"/>
    <property type="evidence" value="ECO:0007669"/>
    <property type="project" value="TreeGrafter"/>
</dbReference>
<keyword evidence="7" id="KW-1185">Reference proteome</keyword>
<dbReference type="GO" id="GO:0005829">
    <property type="term" value="C:cytosol"/>
    <property type="evidence" value="ECO:0007669"/>
    <property type="project" value="TreeGrafter"/>
</dbReference>
<keyword evidence="1" id="KW-0521">NADP</keyword>
<evidence type="ECO:0000313" key="8">
    <source>
        <dbReference type="Proteomes" id="UP000548326"/>
    </source>
</evidence>
<dbReference type="Pfam" id="PF00107">
    <property type="entry name" value="ADH_zinc_N"/>
    <property type="match status" value="1"/>
</dbReference>
<dbReference type="InterPro" id="IPR011032">
    <property type="entry name" value="GroES-like_sf"/>
</dbReference>
<accession>A0A1N7E8G4</accession>
<evidence type="ECO:0000256" key="2">
    <source>
        <dbReference type="ARBA" id="ARBA00023002"/>
    </source>
</evidence>
<proteinExistence type="predicted"/>
<dbReference type="SUPFAM" id="SSF51735">
    <property type="entry name" value="NAD(P)-binding Rossmann-fold domains"/>
    <property type="match status" value="1"/>
</dbReference>
<comment type="caution">
    <text evidence="6">The sequence shown here is derived from an EMBL/GenBank/DDBJ whole genome shotgun (WGS) entry which is preliminary data.</text>
</comment>
<dbReference type="Proteomes" id="UP000541583">
    <property type="component" value="Unassembled WGS sequence"/>
</dbReference>
<dbReference type="Proteomes" id="UP000548326">
    <property type="component" value="Unassembled WGS sequence"/>
</dbReference>
<dbReference type="GO" id="GO:0070402">
    <property type="term" value="F:NADPH binding"/>
    <property type="evidence" value="ECO:0007669"/>
    <property type="project" value="TreeGrafter"/>
</dbReference>
<sequence>MKQLAVVHPEFEVANPASKFAVSFFGERVNFVLDDCFPEKENVVLGDHEVLVRKKGFSLNYRDLNFIMKASRHFISDNCKTAYLPIGSEFVGEVEQTGRLVTGLQKGDRVIPNWNYEEIRLLKKRKPGLTAGVASNSTSKEKEILHFRKLYKIPETFPLEVAAGFSIGAQTGMSMLRKAKLNSKSTLLVTGGSSNTSLFVLKMLPNFKYKHVYVLTSSTEKAQQLEKLNIKNATILVNTKSKDEDIDLAIVKILHNNVDAIIDPFCNIYLKKLYYLLRFNGRYVTCGIENNTLYNTPGTDTETMQLPENLLVHFIMNNISFTGNCLGTTRDLDKAVDLYLNEKLSLSNYHSLSYKNACEFLEMSYNDTNRLGKVVCMYE</sequence>
<name>A0A1N7E8G4_9SPHI</name>
<dbReference type="EMBL" id="JACHCA010000019">
    <property type="protein sequence ID" value="MBB6131033.1"/>
    <property type="molecule type" value="Genomic_DNA"/>
</dbReference>
<dbReference type="STRING" id="354630.SAMN05421821_11394"/>